<keyword evidence="2" id="KW-1185">Reference proteome</keyword>
<accession>A0ABN8GGL2</accession>
<dbReference type="EMBL" id="CAKMMG010000003">
    <property type="protein sequence ID" value="CAH1208536.1"/>
    <property type="molecule type" value="Genomic_DNA"/>
</dbReference>
<name>A0ABN8GGL2_9BACL</name>
<reference evidence="1" key="1">
    <citation type="submission" date="2022-01" db="EMBL/GenBank/DDBJ databases">
        <authorList>
            <person name="Criscuolo A."/>
        </authorList>
    </citation>
    <scope>NUCLEOTIDE SEQUENCE</scope>
    <source>
        <strain evidence="1">CIP111892</strain>
    </source>
</reference>
<evidence type="ECO:0000313" key="1">
    <source>
        <dbReference type="EMBL" id="CAH1208536.1"/>
    </source>
</evidence>
<proteinExistence type="predicted"/>
<evidence type="ECO:0000313" key="2">
    <source>
        <dbReference type="Proteomes" id="UP000838324"/>
    </source>
</evidence>
<organism evidence="1 2">
    <name type="scientific">Paenibacillus auburnensis</name>
    <dbReference type="NCBI Taxonomy" id="2905649"/>
    <lineage>
        <taxon>Bacteria</taxon>
        <taxon>Bacillati</taxon>
        <taxon>Bacillota</taxon>
        <taxon>Bacilli</taxon>
        <taxon>Bacillales</taxon>
        <taxon>Paenibacillaceae</taxon>
        <taxon>Paenibacillus</taxon>
    </lineage>
</organism>
<gene>
    <name evidence="1" type="ORF">PAECIP111892_03128</name>
</gene>
<protein>
    <submittedName>
        <fullName evidence="1">Uncharacterized protein</fullName>
    </submittedName>
</protein>
<comment type="caution">
    <text evidence="1">The sequence shown here is derived from an EMBL/GenBank/DDBJ whole genome shotgun (WGS) entry which is preliminary data.</text>
</comment>
<dbReference type="Proteomes" id="UP000838324">
    <property type="component" value="Unassembled WGS sequence"/>
</dbReference>
<sequence>MSEERDNKLIQENLLILQYQEVFCLDEKGPVDEPKRKKALEIIEQWMKEEDHKADKDFHDKRNADE</sequence>